<evidence type="ECO:0000256" key="6">
    <source>
        <dbReference type="ARBA" id="ARBA00023136"/>
    </source>
</evidence>
<feature type="transmembrane region" description="Helical" evidence="7">
    <location>
        <begin position="55"/>
        <end position="76"/>
    </location>
</feature>
<evidence type="ECO:0000313" key="9">
    <source>
        <dbReference type="EMBL" id="MFD0786560.1"/>
    </source>
</evidence>
<evidence type="ECO:0000256" key="7">
    <source>
        <dbReference type="SAM" id="Phobius"/>
    </source>
</evidence>
<sequence length="79" mass="8610">MRTVQSWFRDTAGGLPARFWYLWTGTLINRLGSFVLVFLAIYLTQERGFSASQAGLVIGLWGVGGAVGTTIGGTLADRW</sequence>
<reference evidence="10" key="1">
    <citation type="journal article" date="2019" name="Int. J. Syst. Evol. Microbiol.">
        <title>The Global Catalogue of Microorganisms (GCM) 10K type strain sequencing project: providing services to taxonomists for standard genome sequencing and annotation.</title>
        <authorList>
            <consortium name="The Broad Institute Genomics Platform"/>
            <consortium name="The Broad Institute Genome Sequencing Center for Infectious Disease"/>
            <person name="Wu L."/>
            <person name="Ma J."/>
        </authorList>
    </citation>
    <scope>NUCLEOTIDE SEQUENCE [LARGE SCALE GENOMIC DNA]</scope>
    <source>
        <strain evidence="10">JCM 32148</strain>
    </source>
</reference>
<dbReference type="InterPro" id="IPR036259">
    <property type="entry name" value="MFS_trans_sf"/>
</dbReference>
<dbReference type="PROSITE" id="PS50850">
    <property type="entry name" value="MFS"/>
    <property type="match status" value="1"/>
</dbReference>
<keyword evidence="5 7" id="KW-1133">Transmembrane helix</keyword>
<evidence type="ECO:0000259" key="8">
    <source>
        <dbReference type="PROSITE" id="PS50850"/>
    </source>
</evidence>
<comment type="subcellular location">
    <subcellularLocation>
        <location evidence="1">Cell membrane</location>
        <topology evidence="1">Multi-pass membrane protein</topology>
    </subcellularLocation>
</comment>
<keyword evidence="4 7" id="KW-0812">Transmembrane</keyword>
<keyword evidence="3" id="KW-1003">Cell membrane</keyword>
<proteinExistence type="predicted"/>
<gene>
    <name evidence="9" type="ORF">ACFQZ8_21885</name>
</gene>
<evidence type="ECO:0000256" key="2">
    <source>
        <dbReference type="ARBA" id="ARBA00022448"/>
    </source>
</evidence>
<dbReference type="InterPro" id="IPR020846">
    <property type="entry name" value="MFS_dom"/>
</dbReference>
<evidence type="ECO:0000256" key="5">
    <source>
        <dbReference type="ARBA" id="ARBA00022989"/>
    </source>
</evidence>
<evidence type="ECO:0000313" key="10">
    <source>
        <dbReference type="Proteomes" id="UP001597053"/>
    </source>
</evidence>
<evidence type="ECO:0000256" key="3">
    <source>
        <dbReference type="ARBA" id="ARBA00022475"/>
    </source>
</evidence>
<feature type="non-terminal residue" evidence="9">
    <location>
        <position position="79"/>
    </location>
</feature>
<protein>
    <submittedName>
        <fullName evidence="9">MFS transporter</fullName>
    </submittedName>
</protein>
<feature type="domain" description="Major facilitator superfamily (MFS) profile" evidence="8">
    <location>
        <begin position="18"/>
        <end position="79"/>
    </location>
</feature>
<accession>A0ABW3A737</accession>
<keyword evidence="2" id="KW-0813">Transport</keyword>
<dbReference type="InterPro" id="IPR050171">
    <property type="entry name" value="MFS_Transporters"/>
</dbReference>
<keyword evidence="6 7" id="KW-0472">Membrane</keyword>
<dbReference type="Proteomes" id="UP001597053">
    <property type="component" value="Unassembled WGS sequence"/>
</dbReference>
<organism evidence="9 10">
    <name type="scientific">Micromonospora azadirachtae</name>
    <dbReference type="NCBI Taxonomy" id="1970735"/>
    <lineage>
        <taxon>Bacteria</taxon>
        <taxon>Bacillati</taxon>
        <taxon>Actinomycetota</taxon>
        <taxon>Actinomycetes</taxon>
        <taxon>Micromonosporales</taxon>
        <taxon>Micromonosporaceae</taxon>
        <taxon>Micromonospora</taxon>
    </lineage>
</organism>
<evidence type="ECO:0000256" key="4">
    <source>
        <dbReference type="ARBA" id="ARBA00022692"/>
    </source>
</evidence>
<evidence type="ECO:0000256" key="1">
    <source>
        <dbReference type="ARBA" id="ARBA00004651"/>
    </source>
</evidence>
<dbReference type="EMBL" id="JBHTHM010001432">
    <property type="protein sequence ID" value="MFD0786560.1"/>
    <property type="molecule type" value="Genomic_DNA"/>
</dbReference>
<dbReference type="Gene3D" id="1.20.1250.20">
    <property type="entry name" value="MFS general substrate transporter like domains"/>
    <property type="match status" value="1"/>
</dbReference>
<feature type="transmembrane region" description="Helical" evidence="7">
    <location>
        <begin position="20"/>
        <end position="43"/>
    </location>
</feature>
<comment type="caution">
    <text evidence="9">The sequence shown here is derived from an EMBL/GenBank/DDBJ whole genome shotgun (WGS) entry which is preliminary data.</text>
</comment>
<dbReference type="PANTHER" id="PTHR23517:SF2">
    <property type="entry name" value="MULTIDRUG RESISTANCE PROTEIN MDTH"/>
    <property type="match status" value="1"/>
</dbReference>
<dbReference type="SUPFAM" id="SSF103473">
    <property type="entry name" value="MFS general substrate transporter"/>
    <property type="match status" value="1"/>
</dbReference>
<name>A0ABW3A737_9ACTN</name>
<dbReference type="PANTHER" id="PTHR23517">
    <property type="entry name" value="RESISTANCE PROTEIN MDTM, PUTATIVE-RELATED-RELATED"/>
    <property type="match status" value="1"/>
</dbReference>
<keyword evidence="10" id="KW-1185">Reference proteome</keyword>